<keyword evidence="3" id="KW-1185">Reference proteome</keyword>
<evidence type="ECO:0000313" key="3">
    <source>
        <dbReference type="Proteomes" id="UP000663090"/>
    </source>
</evidence>
<dbReference type="Pfam" id="PF11821">
    <property type="entry name" value="ActD"/>
    <property type="match status" value="1"/>
</dbReference>
<proteinExistence type="predicted"/>
<organism evidence="2 3">
    <name type="scientific">Myxococcus landrumensis</name>
    <dbReference type="NCBI Taxonomy" id="2813577"/>
    <lineage>
        <taxon>Bacteria</taxon>
        <taxon>Pseudomonadati</taxon>
        <taxon>Myxococcota</taxon>
        <taxon>Myxococcia</taxon>
        <taxon>Myxococcales</taxon>
        <taxon>Cystobacterineae</taxon>
        <taxon>Myxococcaceae</taxon>
        <taxon>Myxococcus</taxon>
    </lineage>
</organism>
<evidence type="ECO:0000313" key="2">
    <source>
        <dbReference type="EMBL" id="QSQ13741.1"/>
    </source>
</evidence>
<dbReference type="PANTHER" id="PTHR40394">
    <property type="entry name" value="LIPOPROTEIN-RELATED"/>
    <property type="match status" value="1"/>
</dbReference>
<dbReference type="EMBL" id="CP071091">
    <property type="protein sequence ID" value="QSQ13741.1"/>
    <property type="molecule type" value="Genomic_DNA"/>
</dbReference>
<feature type="transmembrane region" description="Helical" evidence="1">
    <location>
        <begin position="53"/>
        <end position="74"/>
    </location>
</feature>
<dbReference type="InterPro" id="IPR021776">
    <property type="entry name" value="ActD"/>
</dbReference>
<protein>
    <submittedName>
        <fullName evidence="2">DUF3341 domain-containing protein</fullName>
    </submittedName>
</protein>
<dbReference type="Proteomes" id="UP000663090">
    <property type="component" value="Chromosome"/>
</dbReference>
<evidence type="ECO:0000256" key="1">
    <source>
        <dbReference type="SAM" id="Phobius"/>
    </source>
</evidence>
<keyword evidence="1" id="KW-1133">Transmembrane helix</keyword>
<name>A0ABX7N8J1_9BACT</name>
<reference evidence="2 3" key="1">
    <citation type="submission" date="2021-02" db="EMBL/GenBank/DDBJ databases">
        <title>De Novo genome assembly of isolated myxobacteria.</title>
        <authorList>
            <person name="Stevens D.C."/>
        </authorList>
    </citation>
    <scope>NUCLEOTIDE SEQUENCE [LARGE SCALE GENOMIC DNA]</scope>
    <source>
        <strain evidence="2 3">SCHIC003</strain>
    </source>
</reference>
<gene>
    <name evidence="2" type="ORF">JY572_36340</name>
</gene>
<dbReference type="PANTHER" id="PTHR40394:SF2">
    <property type="entry name" value="QUINOL:CYTOCHROME C OXIDOREDUCTASE MEMBRANE PROTEIN"/>
    <property type="match status" value="1"/>
</dbReference>
<dbReference type="RefSeq" id="WP_206715544.1">
    <property type="nucleotide sequence ID" value="NZ_CP071091.1"/>
</dbReference>
<sequence length="173" mass="18574">MSAPVLIGYFDSEERVLEATRAVREAGHDLRDVYTPYAVHGLDAAMGLKPSRLTWVCFAAGALGCTLAMSLQLYTSVVSWPLNVGGKPFNSFPAFIPVTFELTVLFAALGTVAAFLVRAKLFPGNKRQALPRVTDDRFAIVIAPGQKPNALEAAEALLRDHGAVATDLREVAS</sequence>
<keyword evidence="1" id="KW-0812">Transmembrane</keyword>
<accession>A0ABX7N8J1</accession>
<keyword evidence="1" id="KW-0472">Membrane</keyword>
<feature type="transmembrane region" description="Helical" evidence="1">
    <location>
        <begin position="94"/>
        <end position="117"/>
    </location>
</feature>